<protein>
    <recommendedName>
        <fullName evidence="1">DUF8082 domain-containing protein</fullName>
    </recommendedName>
</protein>
<gene>
    <name evidence="2" type="ORF">FL622_14880</name>
</gene>
<name>A0A550J6W5_9BACT</name>
<dbReference type="Proteomes" id="UP000317155">
    <property type="component" value="Unassembled WGS sequence"/>
</dbReference>
<dbReference type="EMBL" id="VJVV01000013">
    <property type="protein sequence ID" value="TRO78966.1"/>
    <property type="molecule type" value="Genomic_DNA"/>
</dbReference>
<comment type="caution">
    <text evidence="2">The sequence shown here is derived from an EMBL/GenBank/DDBJ whole genome shotgun (WGS) entry which is preliminary data.</text>
</comment>
<dbReference type="AlphaFoldDB" id="A0A550J6W5"/>
<dbReference type="OrthoDB" id="5405653at2"/>
<reference evidence="2 3" key="1">
    <citation type="submission" date="2019-07" db="EMBL/GenBank/DDBJ databases">
        <title>Insights of Desulfuromonas acetexigens electromicrobiology.</title>
        <authorList>
            <person name="Katuri K."/>
            <person name="Sapireddy V."/>
            <person name="Shaw D.R."/>
            <person name="Saikaly P."/>
        </authorList>
    </citation>
    <scope>NUCLEOTIDE SEQUENCE [LARGE SCALE GENOMIC DNA]</scope>
    <source>
        <strain evidence="2 3">2873</strain>
    </source>
</reference>
<dbReference type="RefSeq" id="WP_092054348.1">
    <property type="nucleotide sequence ID" value="NZ_FOJJ01000005.1"/>
</dbReference>
<evidence type="ECO:0000313" key="2">
    <source>
        <dbReference type="EMBL" id="TRO78966.1"/>
    </source>
</evidence>
<dbReference type="InterPro" id="IPR058395">
    <property type="entry name" value="DUF8082"/>
</dbReference>
<evidence type="ECO:0000313" key="3">
    <source>
        <dbReference type="Proteomes" id="UP000317155"/>
    </source>
</evidence>
<feature type="domain" description="DUF8082" evidence="1">
    <location>
        <begin position="124"/>
        <end position="183"/>
    </location>
</feature>
<accession>A0A550J6W5</accession>
<keyword evidence="3" id="KW-1185">Reference proteome</keyword>
<organism evidence="2 3">
    <name type="scientific">Trichloromonas acetexigens</name>
    <dbReference type="NCBI Taxonomy" id="38815"/>
    <lineage>
        <taxon>Bacteria</taxon>
        <taxon>Pseudomonadati</taxon>
        <taxon>Thermodesulfobacteriota</taxon>
        <taxon>Desulfuromonadia</taxon>
        <taxon>Desulfuromonadales</taxon>
        <taxon>Trichloromonadaceae</taxon>
        <taxon>Trichloromonas</taxon>
    </lineage>
</organism>
<evidence type="ECO:0000259" key="1">
    <source>
        <dbReference type="Pfam" id="PF26309"/>
    </source>
</evidence>
<proteinExistence type="predicted"/>
<dbReference type="Pfam" id="PF26309">
    <property type="entry name" value="DUF8082"/>
    <property type="match status" value="1"/>
</dbReference>
<sequence length="184" mass="19576">MNAFVAVLSKYLGSNETGQLVVQFAEIENLCKISIEQGQAVYLSIGNMMPEETLDFIAGKTPSKAKFIPGVTARKKLAAPINDRLLALAGGPANEEASGAAPPVPPVVVSGSGSVSPEKTSQVIEDFIDIVGPLGTVLARKILEKIGGSADNEMSVQLYAAFLSMLHAEVPVEQQEEFLRRHQN</sequence>